<reference evidence="2 3" key="1">
    <citation type="journal article" date="2019" name="Nat. Ecol. Evol.">
        <title>Megaphylogeny resolves global patterns of mushroom evolution.</title>
        <authorList>
            <person name="Varga T."/>
            <person name="Krizsan K."/>
            <person name="Foldi C."/>
            <person name="Dima B."/>
            <person name="Sanchez-Garcia M."/>
            <person name="Sanchez-Ramirez S."/>
            <person name="Szollosi G.J."/>
            <person name="Szarkandi J.G."/>
            <person name="Papp V."/>
            <person name="Albert L."/>
            <person name="Andreopoulos W."/>
            <person name="Angelini C."/>
            <person name="Antonin V."/>
            <person name="Barry K.W."/>
            <person name="Bougher N.L."/>
            <person name="Buchanan P."/>
            <person name="Buyck B."/>
            <person name="Bense V."/>
            <person name="Catcheside P."/>
            <person name="Chovatia M."/>
            <person name="Cooper J."/>
            <person name="Damon W."/>
            <person name="Desjardin D."/>
            <person name="Finy P."/>
            <person name="Geml J."/>
            <person name="Haridas S."/>
            <person name="Hughes K."/>
            <person name="Justo A."/>
            <person name="Karasinski D."/>
            <person name="Kautmanova I."/>
            <person name="Kiss B."/>
            <person name="Kocsube S."/>
            <person name="Kotiranta H."/>
            <person name="LaButti K.M."/>
            <person name="Lechner B.E."/>
            <person name="Liimatainen K."/>
            <person name="Lipzen A."/>
            <person name="Lukacs Z."/>
            <person name="Mihaltcheva S."/>
            <person name="Morgado L.N."/>
            <person name="Niskanen T."/>
            <person name="Noordeloos M.E."/>
            <person name="Ohm R.A."/>
            <person name="Ortiz-Santana B."/>
            <person name="Ovrebo C."/>
            <person name="Racz N."/>
            <person name="Riley R."/>
            <person name="Savchenko A."/>
            <person name="Shiryaev A."/>
            <person name="Soop K."/>
            <person name="Spirin V."/>
            <person name="Szebenyi C."/>
            <person name="Tomsovsky M."/>
            <person name="Tulloss R.E."/>
            <person name="Uehling J."/>
            <person name="Grigoriev I.V."/>
            <person name="Vagvolgyi C."/>
            <person name="Papp T."/>
            <person name="Martin F.M."/>
            <person name="Miettinen O."/>
            <person name="Hibbett D.S."/>
            <person name="Nagy L.G."/>
        </authorList>
    </citation>
    <scope>NUCLEOTIDE SEQUENCE [LARGE SCALE GENOMIC DNA]</scope>
    <source>
        <strain evidence="2 3">CBS 121175</strain>
    </source>
</reference>
<name>A0A5C3L016_COPMA</name>
<dbReference type="STRING" id="230819.A0A5C3L016"/>
<accession>A0A5C3L016</accession>
<dbReference type="EMBL" id="ML210176">
    <property type="protein sequence ID" value="TFK26312.1"/>
    <property type="molecule type" value="Genomic_DNA"/>
</dbReference>
<evidence type="ECO:0000313" key="2">
    <source>
        <dbReference type="EMBL" id="TFK26312.1"/>
    </source>
</evidence>
<dbReference type="OrthoDB" id="411632at2759"/>
<proteinExistence type="predicted"/>
<feature type="region of interest" description="Disordered" evidence="1">
    <location>
        <begin position="76"/>
        <end position="101"/>
    </location>
</feature>
<dbReference type="Proteomes" id="UP000307440">
    <property type="component" value="Unassembled WGS sequence"/>
</dbReference>
<evidence type="ECO:0000313" key="3">
    <source>
        <dbReference type="Proteomes" id="UP000307440"/>
    </source>
</evidence>
<dbReference type="AlphaFoldDB" id="A0A5C3L016"/>
<keyword evidence="3" id="KW-1185">Reference proteome</keyword>
<gene>
    <name evidence="2" type="ORF">FA15DRAFT_616074</name>
</gene>
<organism evidence="2 3">
    <name type="scientific">Coprinopsis marcescibilis</name>
    <name type="common">Agaric fungus</name>
    <name type="synonym">Psathyrella marcescibilis</name>
    <dbReference type="NCBI Taxonomy" id="230819"/>
    <lineage>
        <taxon>Eukaryota</taxon>
        <taxon>Fungi</taxon>
        <taxon>Dikarya</taxon>
        <taxon>Basidiomycota</taxon>
        <taxon>Agaricomycotina</taxon>
        <taxon>Agaricomycetes</taxon>
        <taxon>Agaricomycetidae</taxon>
        <taxon>Agaricales</taxon>
        <taxon>Agaricineae</taxon>
        <taxon>Psathyrellaceae</taxon>
        <taxon>Coprinopsis</taxon>
    </lineage>
</organism>
<evidence type="ECO:0000256" key="1">
    <source>
        <dbReference type="SAM" id="MobiDB-lite"/>
    </source>
</evidence>
<sequence length="510" mass="57769">MALISSVLPRLPKPRLVLYACVISLACGVLIFSRLGLELNGGILVKDDGSWALNQDSTLGDGLGVGYDDGDIQADSGDDEGFNVGGSAGSKGKGKDGDGDADGAEPRILLVTALYPLAKSKHSDEEYANWLRMFLSRIRSDIYFYSPEGSMQKQVEKAASALPASDDDLKAKINPNSNRNFILNTTYPNVFAVPPLKGLRERYEKMHSIDREKGIHGAELYAVWNAKAFWLDEALKHSKQSFGREYDYAFWIDAGSFRHEHTYSVWPDTGRVKEIFKGVEKQERMFIPISNAPSPVAGRKWKEEFGPFDEDVSEGSFLGGSPNAISWFSHTFYTYHDRYLSMNYFVGKDQTIFNAIMLLFPTRFVTVWNHDPLAPAISQLRTALVHNPATNPQSPFGSVTAKVVSWLKGAAALGNCRDDWYYYHFFLASEREQEAMRDLWEKEERERDGEKGWWWTWAVSEEKAEWWRVNARCRATSRLGFEQVTKRQFGKEWVPPKAGFLNTRRVEEGE</sequence>
<protein>
    <submittedName>
        <fullName evidence="2">Uncharacterized protein</fullName>
    </submittedName>
</protein>